<protein>
    <submittedName>
        <fullName evidence="2">Uncharacterized protein</fullName>
    </submittedName>
</protein>
<gene>
    <name evidence="2" type="ORF">PVAND_001125</name>
</gene>
<evidence type="ECO:0000313" key="3">
    <source>
        <dbReference type="Proteomes" id="UP001107558"/>
    </source>
</evidence>
<name>A0A9J6BNA5_POLVA</name>
<accession>A0A9J6BNA5</accession>
<dbReference type="AlphaFoldDB" id="A0A9J6BNA5"/>
<organism evidence="2 3">
    <name type="scientific">Polypedilum vanderplanki</name>
    <name type="common">Sleeping chironomid midge</name>
    <dbReference type="NCBI Taxonomy" id="319348"/>
    <lineage>
        <taxon>Eukaryota</taxon>
        <taxon>Metazoa</taxon>
        <taxon>Ecdysozoa</taxon>
        <taxon>Arthropoda</taxon>
        <taxon>Hexapoda</taxon>
        <taxon>Insecta</taxon>
        <taxon>Pterygota</taxon>
        <taxon>Neoptera</taxon>
        <taxon>Endopterygota</taxon>
        <taxon>Diptera</taxon>
        <taxon>Nematocera</taxon>
        <taxon>Chironomoidea</taxon>
        <taxon>Chironomidae</taxon>
        <taxon>Chironominae</taxon>
        <taxon>Polypedilum</taxon>
        <taxon>Polypedilum</taxon>
    </lineage>
</organism>
<evidence type="ECO:0000256" key="1">
    <source>
        <dbReference type="SAM" id="MobiDB-lite"/>
    </source>
</evidence>
<comment type="caution">
    <text evidence="2">The sequence shown here is derived from an EMBL/GenBank/DDBJ whole genome shotgun (WGS) entry which is preliminary data.</text>
</comment>
<reference evidence="2" key="1">
    <citation type="submission" date="2021-03" db="EMBL/GenBank/DDBJ databases">
        <title>Chromosome level genome of the anhydrobiotic midge Polypedilum vanderplanki.</title>
        <authorList>
            <person name="Yoshida Y."/>
            <person name="Kikawada T."/>
            <person name="Gusev O."/>
        </authorList>
    </citation>
    <scope>NUCLEOTIDE SEQUENCE</scope>
    <source>
        <strain evidence="2">NIAS01</strain>
        <tissue evidence="2">Whole body or cell culture</tissue>
    </source>
</reference>
<feature type="region of interest" description="Disordered" evidence="1">
    <location>
        <begin position="324"/>
        <end position="346"/>
    </location>
</feature>
<keyword evidence="3" id="KW-1185">Reference proteome</keyword>
<dbReference type="Proteomes" id="UP001107558">
    <property type="component" value="Chromosome 3"/>
</dbReference>
<sequence>MENFKEDLRKVMCKISNYVHWQENEVNEDDFRILNQATGFDLAEVAYNNRIHISRFIKNSKLLIDEYNEKVLINRINDITVIKRSLQSPFALKYEKPKEAKDYVIRRQASELFDVNAEMLKRGLITESQHKEREQLQEEGNIEKPVEPTAQTFASRIENERSQMPSISLHRAALPSYSRVLPNLTAQEQRTNLHADLNLMEDFGELNNEDIARLGLFEGDIGEKLYHSLNARKTLGQVSEMPLPEIEIPEIPDLPRIELEQPALEAGGEIRQIEQQQISDATHEVSKQPENSIKQSQIRESDIFTKRYEDFRIAVEQAHQLYERNKPRRQRRNLKVTPSESDDEESNNVLKFFEKRTSKTIKKLPKRQRALLITSLKPFNHMDVFYEIQIFKENFLPFESEDENQHEEESIQFPMRESTEYTFRKEIENKQSSTPIATTILAKRIITSPPNIEPSAKRVCTDIEMTEKRQEVQVSIAPQPEIEAFVNPPEADIQLIPTSMMQEVLMPTIEEEIPLQIPKPKKSTSVLKDLHVSLESFGNSVMRLEQSKKHQSKNISRQQLTTDDAILDLHAVQSHLEAEKLASELNIVETVPQEPQSILQDILIPEIIPEIISRQTQKSKKKSLNIERKIILKDGIEYYETYNRETGITKIENKYQIDIFMLYLQIRLLMKKHCANNRWKMNVKELILDHKIQIGEHTDDLSIITGLIKLVQMGYLIAYWVDTNEGEKLSAVEIKLDRPQSAAESL</sequence>
<evidence type="ECO:0000313" key="2">
    <source>
        <dbReference type="EMBL" id="KAG5670894.1"/>
    </source>
</evidence>
<proteinExistence type="predicted"/>
<dbReference type="EMBL" id="JADBJN010000003">
    <property type="protein sequence ID" value="KAG5670894.1"/>
    <property type="molecule type" value="Genomic_DNA"/>
</dbReference>